<dbReference type="AlphaFoldDB" id="A0AAV3WEW2"/>
<dbReference type="Proteomes" id="UP001050975">
    <property type="component" value="Unassembled WGS sequence"/>
</dbReference>
<dbReference type="SUPFAM" id="SSF55961">
    <property type="entry name" value="Bet v1-like"/>
    <property type="match status" value="1"/>
</dbReference>
<protein>
    <recommendedName>
        <fullName evidence="3">Scytonemin biosynthesis protein</fullName>
    </recommendedName>
</protein>
<gene>
    <name evidence="1" type="ORF">MiSe_07720</name>
</gene>
<evidence type="ECO:0000313" key="1">
    <source>
        <dbReference type="EMBL" id="GET36024.1"/>
    </source>
</evidence>
<proteinExistence type="predicted"/>
<dbReference type="NCBIfam" id="NF035924">
    <property type="entry name" value="scytonem_ScyC"/>
    <property type="match status" value="1"/>
</dbReference>
<organism evidence="1 2">
    <name type="scientific">Microseira wollei NIES-4236</name>
    <dbReference type="NCBI Taxonomy" id="2530354"/>
    <lineage>
        <taxon>Bacteria</taxon>
        <taxon>Bacillati</taxon>
        <taxon>Cyanobacteriota</taxon>
        <taxon>Cyanophyceae</taxon>
        <taxon>Oscillatoriophycideae</taxon>
        <taxon>Aerosakkonematales</taxon>
        <taxon>Aerosakkonemataceae</taxon>
        <taxon>Microseira</taxon>
    </lineage>
</organism>
<keyword evidence="2" id="KW-1185">Reference proteome</keyword>
<evidence type="ECO:0000313" key="2">
    <source>
        <dbReference type="Proteomes" id="UP001050975"/>
    </source>
</evidence>
<comment type="caution">
    <text evidence="1">The sequence shown here is derived from an EMBL/GenBank/DDBJ whole genome shotgun (WGS) entry which is preliminary data.</text>
</comment>
<accession>A0AAV3WEW2</accession>
<reference evidence="1" key="1">
    <citation type="submission" date="2019-10" db="EMBL/GenBank/DDBJ databases">
        <title>Draft genome sequece of Microseira wollei NIES-4236.</title>
        <authorList>
            <person name="Yamaguchi H."/>
            <person name="Suzuki S."/>
            <person name="Kawachi M."/>
        </authorList>
    </citation>
    <scope>NUCLEOTIDE SEQUENCE</scope>
    <source>
        <strain evidence="1">NIES-4236</strain>
    </source>
</reference>
<evidence type="ECO:0008006" key="3">
    <source>
        <dbReference type="Google" id="ProtNLM"/>
    </source>
</evidence>
<dbReference type="RefSeq" id="WP_226575040.1">
    <property type="nucleotide sequence ID" value="NZ_BLAY01000007.1"/>
</dbReference>
<dbReference type="EMBL" id="BLAY01000007">
    <property type="protein sequence ID" value="GET36024.1"/>
    <property type="molecule type" value="Genomic_DNA"/>
</dbReference>
<sequence length="326" mass="38140">MEDNTFATSAYIATSPEKAFDYLCSLKNLDDWTLFSRMIEQVDENTWIGTASGYQRNLYYHVRKIENPLFYGIEWHCGFEYKKYFQVYPVLLFPPSYIEPGTEEEGVYFHWLSFVDPKRRTPMIMQGIHTVHTSECRSLKAILERQAGRTRAAEGRYAIATDTMYIDAPLELGFEYISNLKNIDEWAHLLRPDGEITSQYGEFRDEYNQKVNVTFRLHSMNNYYLLEQDYFYPEYKFYQRCPAILIPCSYAFGDPSARGFIQHRITFWKVGKAYRHGKLQMEDFGAESMNVKRLVEAKAGNTETFARGMSYMPQQSQELLAVGNGK</sequence>
<name>A0AAV3WEW2_9CYAN</name>